<gene>
    <name evidence="2" type="ORF">EJB05_36898</name>
</gene>
<evidence type="ECO:0000256" key="1">
    <source>
        <dbReference type="SAM" id="SignalP"/>
    </source>
</evidence>
<keyword evidence="1" id="KW-0732">Signal</keyword>
<name>A0A5J9UAC9_9POAL</name>
<dbReference type="InterPro" id="IPR036322">
    <property type="entry name" value="WD40_repeat_dom_sf"/>
</dbReference>
<keyword evidence="3" id="KW-1185">Reference proteome</keyword>
<dbReference type="EMBL" id="RWGY01000029">
    <property type="protein sequence ID" value="TVU20679.1"/>
    <property type="molecule type" value="Genomic_DNA"/>
</dbReference>
<organism evidence="2 3">
    <name type="scientific">Eragrostis curvula</name>
    <name type="common">weeping love grass</name>
    <dbReference type="NCBI Taxonomy" id="38414"/>
    <lineage>
        <taxon>Eukaryota</taxon>
        <taxon>Viridiplantae</taxon>
        <taxon>Streptophyta</taxon>
        <taxon>Embryophyta</taxon>
        <taxon>Tracheophyta</taxon>
        <taxon>Spermatophyta</taxon>
        <taxon>Magnoliopsida</taxon>
        <taxon>Liliopsida</taxon>
        <taxon>Poales</taxon>
        <taxon>Poaceae</taxon>
        <taxon>PACMAD clade</taxon>
        <taxon>Chloridoideae</taxon>
        <taxon>Eragrostideae</taxon>
        <taxon>Eragrostidinae</taxon>
        <taxon>Eragrostis</taxon>
    </lineage>
</organism>
<protein>
    <submittedName>
        <fullName evidence="2">Uncharacterized protein</fullName>
    </submittedName>
</protein>
<accession>A0A5J9UAC9</accession>
<sequence length="133" mass="14849">MVSAISSLTRGTSKLLLAFLTVWNIHSSNPIAKLEGSYAVDYLSGDSQHRDLLIWDLRTADEERVHGFGVCGRYTQDIACHPALPILVTSIGNRTLCLWDATTYSKFVENGEEKRVQMLVVTMGNIHDGWPKQ</sequence>
<reference evidence="2 3" key="1">
    <citation type="journal article" date="2019" name="Sci. Rep.">
        <title>A high-quality genome of Eragrostis curvula grass provides insights into Poaceae evolution and supports new strategies to enhance forage quality.</title>
        <authorList>
            <person name="Carballo J."/>
            <person name="Santos B.A.C.M."/>
            <person name="Zappacosta D."/>
            <person name="Garbus I."/>
            <person name="Selva J.P."/>
            <person name="Gallo C.A."/>
            <person name="Diaz A."/>
            <person name="Albertini E."/>
            <person name="Caccamo M."/>
            <person name="Echenique V."/>
        </authorList>
    </citation>
    <scope>NUCLEOTIDE SEQUENCE [LARGE SCALE GENOMIC DNA]</scope>
    <source>
        <strain evidence="3">cv. Victoria</strain>
        <tissue evidence="2">Leaf</tissue>
    </source>
</reference>
<dbReference type="AlphaFoldDB" id="A0A5J9UAC9"/>
<feature type="signal peptide" evidence="1">
    <location>
        <begin position="1"/>
        <end position="27"/>
    </location>
</feature>
<dbReference type="SUPFAM" id="SSF50978">
    <property type="entry name" value="WD40 repeat-like"/>
    <property type="match status" value="1"/>
</dbReference>
<proteinExistence type="predicted"/>
<dbReference type="Gramene" id="TVU20679">
    <property type="protein sequence ID" value="TVU20679"/>
    <property type="gene ID" value="EJB05_36898"/>
</dbReference>
<evidence type="ECO:0000313" key="3">
    <source>
        <dbReference type="Proteomes" id="UP000324897"/>
    </source>
</evidence>
<feature type="chain" id="PRO_5023845569" evidence="1">
    <location>
        <begin position="28"/>
        <end position="133"/>
    </location>
</feature>
<evidence type="ECO:0000313" key="2">
    <source>
        <dbReference type="EMBL" id="TVU20679.1"/>
    </source>
</evidence>
<dbReference type="InterPro" id="IPR015943">
    <property type="entry name" value="WD40/YVTN_repeat-like_dom_sf"/>
</dbReference>
<comment type="caution">
    <text evidence="2">The sequence shown here is derived from an EMBL/GenBank/DDBJ whole genome shotgun (WGS) entry which is preliminary data.</text>
</comment>
<dbReference type="Proteomes" id="UP000324897">
    <property type="component" value="Chromosome 7"/>
</dbReference>
<dbReference type="Gene3D" id="2.130.10.10">
    <property type="entry name" value="YVTN repeat-like/Quinoprotein amine dehydrogenase"/>
    <property type="match status" value="1"/>
</dbReference>
<feature type="non-terminal residue" evidence="2">
    <location>
        <position position="1"/>
    </location>
</feature>